<dbReference type="SUPFAM" id="SSF48179">
    <property type="entry name" value="6-phosphogluconate dehydrogenase C-terminal domain-like"/>
    <property type="match status" value="1"/>
</dbReference>
<evidence type="ECO:0000259" key="3">
    <source>
        <dbReference type="Pfam" id="PF10728"/>
    </source>
</evidence>
<dbReference type="InterPro" id="IPR037108">
    <property type="entry name" value="TM1727-like_C_sf"/>
</dbReference>
<dbReference type="Gene3D" id="1.10.1040.20">
    <property type="entry name" value="ProC-like, C-terminal domain"/>
    <property type="match status" value="1"/>
</dbReference>
<dbReference type="RefSeq" id="WP_176908793.1">
    <property type="nucleotide sequence ID" value="NZ_JABKAU010000020.1"/>
</dbReference>
<keyword evidence="1" id="KW-0732">Signal</keyword>
<comment type="caution">
    <text evidence="4">The sequence shown here is derived from an EMBL/GenBank/DDBJ whole genome shotgun (WGS) entry which is preliminary data.</text>
</comment>
<dbReference type="Proteomes" id="UP000565521">
    <property type="component" value="Unassembled WGS sequence"/>
</dbReference>
<dbReference type="Pfam" id="PF10728">
    <property type="entry name" value="DUF2520"/>
    <property type="match status" value="1"/>
</dbReference>
<dbReference type="SUPFAM" id="SSF51735">
    <property type="entry name" value="NAD(P)-binding Rossmann-fold domains"/>
    <property type="match status" value="1"/>
</dbReference>
<accession>A0A7Y7PQB6</accession>
<feature type="domain" description="Putative oxidoreductase/dehydrogenase Rossmann-like" evidence="2">
    <location>
        <begin position="8"/>
        <end position="113"/>
    </location>
</feature>
<proteinExistence type="predicted"/>
<dbReference type="InterPro" id="IPR036291">
    <property type="entry name" value="NAD(P)-bd_dom_sf"/>
</dbReference>
<dbReference type="InterPro" id="IPR019665">
    <property type="entry name" value="OxRdtase/DH_put_Rossmann_dom"/>
</dbReference>
<keyword evidence="5" id="KW-1185">Reference proteome</keyword>
<evidence type="ECO:0000313" key="5">
    <source>
        <dbReference type="Proteomes" id="UP000565521"/>
    </source>
</evidence>
<dbReference type="Pfam" id="PF10727">
    <property type="entry name" value="Rossmann-like"/>
    <property type="match status" value="1"/>
</dbReference>
<dbReference type="AlphaFoldDB" id="A0A7Y7PQB6"/>
<dbReference type="InterPro" id="IPR018931">
    <property type="entry name" value="DUF2520"/>
</dbReference>
<feature type="signal peptide" evidence="1">
    <location>
        <begin position="1"/>
        <end position="28"/>
    </location>
</feature>
<sequence>MTTTHRTPLRIVLLGAGRVATHLAPALAAAGHAVVGLWSRSPESGAALASRLPVPATVASSLQHLPDADVYLLTLPDAVVPEVLAAARFPVGALVAHTAGALPLSVFSPYKEQLRGGVFYPLQTFGPGRAIAWASVPLCLEATDAAALATLHQLAASLSPDVRELDSTRRLQLHVAAVWVSNFPNHLLGIGRELLEGAGLPWELLHPLIRETLDKALAQPPFVAQTGPAVRHDAATLARHAAALAARPRWQQLYQQLTASIQATAGPLPAAANNAPGLRL</sequence>
<feature type="chain" id="PRO_5030838965" evidence="1">
    <location>
        <begin position="29"/>
        <end position="280"/>
    </location>
</feature>
<evidence type="ECO:0000259" key="2">
    <source>
        <dbReference type="Pfam" id="PF10727"/>
    </source>
</evidence>
<protein>
    <submittedName>
        <fullName evidence="4">DUF2520 domain-containing protein</fullName>
    </submittedName>
</protein>
<dbReference type="EMBL" id="JABKAU010000020">
    <property type="protein sequence ID" value="NVO31897.1"/>
    <property type="molecule type" value="Genomic_DNA"/>
</dbReference>
<name>A0A7Y7PQB6_9BACT</name>
<dbReference type="PANTHER" id="PTHR40459:SF1">
    <property type="entry name" value="CONSERVED HYPOTHETICAL ALANINE AND LEUCINE RICH PROTEIN"/>
    <property type="match status" value="1"/>
</dbReference>
<dbReference type="PANTHER" id="PTHR40459">
    <property type="entry name" value="CONSERVED HYPOTHETICAL ALANINE AND LEUCINE RICH PROTEIN"/>
    <property type="match status" value="1"/>
</dbReference>
<reference evidence="4 5" key="1">
    <citation type="submission" date="2020-05" db="EMBL/GenBank/DDBJ databases">
        <title>Hymenobacter terrestris sp. nov. and Hymenobacter lapidiphilus sp. nov., isolated from regoliths in Antarctica.</title>
        <authorList>
            <person name="Sedlacek I."/>
            <person name="Pantucek R."/>
            <person name="Zeman M."/>
            <person name="Holochova P."/>
            <person name="Kralova S."/>
            <person name="Stankova E."/>
            <person name="Sedo O."/>
            <person name="Micenkova L."/>
            <person name="Svec P."/>
            <person name="Gupta V."/>
            <person name="Sood U."/>
            <person name="Korpole U.S."/>
            <person name="Lal R."/>
        </authorList>
    </citation>
    <scope>NUCLEOTIDE SEQUENCE [LARGE SCALE GENOMIC DNA]</scope>
    <source>
        <strain evidence="4 5">P5342</strain>
    </source>
</reference>
<dbReference type="InterPro" id="IPR008927">
    <property type="entry name" value="6-PGluconate_DH-like_C_sf"/>
</dbReference>
<evidence type="ECO:0000256" key="1">
    <source>
        <dbReference type="SAM" id="SignalP"/>
    </source>
</evidence>
<dbReference type="Gene3D" id="3.40.50.720">
    <property type="entry name" value="NAD(P)-binding Rossmann-like Domain"/>
    <property type="match status" value="1"/>
</dbReference>
<gene>
    <name evidence="4" type="ORF">HW554_11795</name>
</gene>
<evidence type="ECO:0000313" key="4">
    <source>
        <dbReference type="EMBL" id="NVO31897.1"/>
    </source>
</evidence>
<organism evidence="4 5">
    <name type="scientific">Hymenobacter lapidiphilus</name>
    <dbReference type="NCBI Taxonomy" id="2608003"/>
    <lineage>
        <taxon>Bacteria</taxon>
        <taxon>Pseudomonadati</taxon>
        <taxon>Bacteroidota</taxon>
        <taxon>Cytophagia</taxon>
        <taxon>Cytophagales</taxon>
        <taxon>Hymenobacteraceae</taxon>
        <taxon>Hymenobacter</taxon>
    </lineage>
</organism>
<feature type="domain" description="DUF2520" evidence="3">
    <location>
        <begin position="136"/>
        <end position="260"/>
    </location>
</feature>